<keyword evidence="1" id="KW-1133">Transmembrane helix</keyword>
<gene>
    <name evidence="2" type="ORF">CD158_09790</name>
</gene>
<protein>
    <submittedName>
        <fullName evidence="2">Uncharacterized protein</fullName>
    </submittedName>
</protein>
<reference evidence="2 3" key="1">
    <citation type="submission" date="2017-08" db="EMBL/GenBank/DDBJ databases">
        <title>Draft genome sequences of 64 type strains of genus Staph aureus.</title>
        <authorList>
            <person name="Cole K."/>
            <person name="Golubchik T."/>
            <person name="Russell J."/>
            <person name="Foster D."/>
            <person name="Llewelyn M."/>
            <person name="Wilson D."/>
            <person name="Crook D."/>
            <person name="Paul J."/>
        </authorList>
    </citation>
    <scope>NUCLEOTIDE SEQUENCE [LARGE SCALE GENOMIC DNA]</scope>
    <source>
        <strain evidence="2 3">NCTC 12101</strain>
    </source>
</reference>
<keyword evidence="1" id="KW-0472">Membrane</keyword>
<keyword evidence="1" id="KW-0812">Transmembrane</keyword>
<organism evidence="2 3">
    <name type="scientific">Staphylococcus auricularis</name>
    <dbReference type="NCBI Taxonomy" id="29379"/>
    <lineage>
        <taxon>Bacteria</taxon>
        <taxon>Bacillati</taxon>
        <taxon>Bacillota</taxon>
        <taxon>Bacilli</taxon>
        <taxon>Bacillales</taxon>
        <taxon>Staphylococcaceae</taxon>
        <taxon>Staphylococcus</taxon>
    </lineage>
</organism>
<evidence type="ECO:0000313" key="2">
    <source>
        <dbReference type="EMBL" id="PNZ66051.1"/>
    </source>
</evidence>
<comment type="caution">
    <text evidence="2">The sequence shown here is derived from an EMBL/GenBank/DDBJ whole genome shotgun (WGS) entry which is preliminary data.</text>
</comment>
<name>A0AAP8PMI0_9STAP</name>
<evidence type="ECO:0000256" key="1">
    <source>
        <dbReference type="SAM" id="Phobius"/>
    </source>
</evidence>
<proteinExistence type="predicted"/>
<feature type="transmembrane region" description="Helical" evidence="1">
    <location>
        <begin position="7"/>
        <end position="28"/>
    </location>
</feature>
<dbReference type="Proteomes" id="UP000242470">
    <property type="component" value="Unassembled WGS sequence"/>
</dbReference>
<feature type="transmembrane region" description="Helical" evidence="1">
    <location>
        <begin position="40"/>
        <end position="59"/>
    </location>
</feature>
<dbReference type="AlphaFoldDB" id="A0AAP8PMI0"/>
<sequence>MNIEKVMNGYVLIALVIIIVLGRLLSYALTGNLWDSINSFSFYCHILCLVVYICVLISLKKQGKIDGLR</sequence>
<evidence type="ECO:0000313" key="3">
    <source>
        <dbReference type="Proteomes" id="UP000242470"/>
    </source>
</evidence>
<dbReference type="EMBL" id="PPQW01000073">
    <property type="protein sequence ID" value="PNZ66051.1"/>
    <property type="molecule type" value="Genomic_DNA"/>
</dbReference>
<accession>A0AAP8PMI0</accession>